<dbReference type="InterPro" id="IPR000983">
    <property type="entry name" value="Bac_GSPG_pilin"/>
</dbReference>
<keyword evidence="1" id="KW-0488">Methylation</keyword>
<dbReference type="GO" id="GO:0015627">
    <property type="term" value="C:type II protein secretion system complex"/>
    <property type="evidence" value="ECO:0007669"/>
    <property type="project" value="InterPro"/>
</dbReference>
<proteinExistence type="predicted"/>
<dbReference type="STRING" id="320771.Cflav_PD2204"/>
<sequence length="287" mass="32008">MPEINGITNTASGRITHRCYLDPGFTLIELLVAIAIIAILASLLLPALTQAKAKAKRIQCITNLRQLGVTWVMYATDNNDLLVSNGQPNSGGSVNPKFWVQGVFFNPPDNTNTALILDPNYALFATYLKSAGVFRCPSDRQTVKVSGKDYPRQRSYSLNAYTGWIYTWDDRLSASNAYRIFHKTTEITSLPASSLFTFQDVFPDSICWPYFGVYMGNPGAERFFNFPAVSHNGGGVVSFADGHAEGHRWRDPRTLVPKSSDYHQHNDSSPRNADIVWMQEHATIVNH</sequence>
<comment type="caution">
    <text evidence="3">The sequence shown here is derived from an EMBL/GenBank/DDBJ whole genome shotgun (WGS) entry which is preliminary data.</text>
</comment>
<name>B9XM83_PEDPL</name>
<dbReference type="Pfam" id="PF07963">
    <property type="entry name" value="N_methyl"/>
    <property type="match status" value="1"/>
</dbReference>
<dbReference type="RefSeq" id="WP_007416922.1">
    <property type="nucleotide sequence ID" value="NZ_ABOX02000033.1"/>
</dbReference>
<dbReference type="NCBIfam" id="TIGR02532">
    <property type="entry name" value="IV_pilin_GFxxxE"/>
    <property type="match status" value="1"/>
</dbReference>
<gene>
    <name evidence="3" type="ORF">Cflav_PD2204</name>
</gene>
<feature type="transmembrane region" description="Helical" evidence="2">
    <location>
        <begin position="30"/>
        <end position="48"/>
    </location>
</feature>
<protein>
    <recommendedName>
        <fullName evidence="5">Type II secretory pathway pseudopilin PulG-like protein</fullName>
    </recommendedName>
</protein>
<dbReference type="Gene3D" id="3.30.700.10">
    <property type="entry name" value="Glycoprotein, Type 4 Pilin"/>
    <property type="match status" value="1"/>
</dbReference>
<evidence type="ECO:0000313" key="4">
    <source>
        <dbReference type="Proteomes" id="UP000003688"/>
    </source>
</evidence>
<evidence type="ECO:0000256" key="2">
    <source>
        <dbReference type="SAM" id="Phobius"/>
    </source>
</evidence>
<accession>B9XM83</accession>
<keyword evidence="2" id="KW-0472">Membrane</keyword>
<dbReference type="AlphaFoldDB" id="B9XM83"/>
<dbReference type="OrthoDB" id="191764at2"/>
<dbReference type="Proteomes" id="UP000003688">
    <property type="component" value="Unassembled WGS sequence"/>
</dbReference>
<keyword evidence="4" id="KW-1185">Reference proteome</keyword>
<dbReference type="InterPro" id="IPR045584">
    <property type="entry name" value="Pilin-like"/>
</dbReference>
<evidence type="ECO:0008006" key="5">
    <source>
        <dbReference type="Google" id="ProtNLM"/>
    </source>
</evidence>
<dbReference type="PANTHER" id="PTHR30093">
    <property type="entry name" value="GENERAL SECRETION PATHWAY PROTEIN G"/>
    <property type="match status" value="1"/>
</dbReference>
<dbReference type="InterPro" id="IPR012902">
    <property type="entry name" value="N_methyl_site"/>
</dbReference>
<dbReference type="PRINTS" id="PR00813">
    <property type="entry name" value="BCTERIALGSPG"/>
</dbReference>
<keyword evidence="2" id="KW-0812">Transmembrane</keyword>
<keyword evidence="2" id="KW-1133">Transmembrane helix</keyword>
<dbReference type="SUPFAM" id="SSF54523">
    <property type="entry name" value="Pili subunits"/>
    <property type="match status" value="1"/>
</dbReference>
<dbReference type="GO" id="GO:0015628">
    <property type="term" value="P:protein secretion by the type II secretion system"/>
    <property type="evidence" value="ECO:0007669"/>
    <property type="project" value="InterPro"/>
</dbReference>
<evidence type="ECO:0000313" key="3">
    <source>
        <dbReference type="EMBL" id="EEF59076.1"/>
    </source>
</evidence>
<evidence type="ECO:0000256" key="1">
    <source>
        <dbReference type="ARBA" id="ARBA00022481"/>
    </source>
</evidence>
<dbReference type="EMBL" id="ABOX02000033">
    <property type="protein sequence ID" value="EEF59076.1"/>
    <property type="molecule type" value="Genomic_DNA"/>
</dbReference>
<organism evidence="3 4">
    <name type="scientific">Pedosphaera parvula (strain Ellin514)</name>
    <dbReference type="NCBI Taxonomy" id="320771"/>
    <lineage>
        <taxon>Bacteria</taxon>
        <taxon>Pseudomonadati</taxon>
        <taxon>Verrucomicrobiota</taxon>
        <taxon>Pedosphaerae</taxon>
        <taxon>Pedosphaerales</taxon>
        <taxon>Pedosphaeraceae</taxon>
        <taxon>Pedosphaera</taxon>
    </lineage>
</organism>
<reference evidence="3 4" key="1">
    <citation type="journal article" date="2011" name="J. Bacteriol.">
        <title>Genome sequence of 'Pedosphaera parvula' Ellin514, an aerobic Verrucomicrobial isolate from pasture soil.</title>
        <authorList>
            <person name="Kant R."/>
            <person name="van Passel M.W."/>
            <person name="Sangwan P."/>
            <person name="Palva A."/>
            <person name="Lucas S."/>
            <person name="Copeland A."/>
            <person name="Lapidus A."/>
            <person name="Glavina Del Rio T."/>
            <person name="Dalin E."/>
            <person name="Tice H."/>
            <person name="Bruce D."/>
            <person name="Goodwin L."/>
            <person name="Pitluck S."/>
            <person name="Chertkov O."/>
            <person name="Larimer F.W."/>
            <person name="Land M.L."/>
            <person name="Hauser L."/>
            <person name="Brettin T.S."/>
            <person name="Detter J.C."/>
            <person name="Han S."/>
            <person name="de Vos W.M."/>
            <person name="Janssen P.H."/>
            <person name="Smidt H."/>
        </authorList>
    </citation>
    <scope>NUCLEOTIDE SEQUENCE [LARGE SCALE GENOMIC DNA]</scope>
    <source>
        <strain evidence="3 4">Ellin514</strain>
    </source>
</reference>